<dbReference type="GO" id="GO:0052689">
    <property type="term" value="F:carboxylic ester hydrolase activity"/>
    <property type="evidence" value="ECO:0007669"/>
    <property type="project" value="InterPro"/>
</dbReference>
<dbReference type="InterPro" id="IPR052762">
    <property type="entry name" value="PCW_deacetylase/CE"/>
</dbReference>
<feature type="signal peptide" evidence="1">
    <location>
        <begin position="1"/>
        <end position="22"/>
    </location>
</feature>
<dbReference type="PANTHER" id="PTHR37834">
    <property type="entry name" value="GDSL-LIKE LIPASE/ACYLHYDROLASE DOMAIN PROTEIN (AFU_ORTHOLOGUE AFUA_2G00620)"/>
    <property type="match status" value="1"/>
</dbReference>
<dbReference type="InterPro" id="IPR036514">
    <property type="entry name" value="SGNH_hydro_sf"/>
</dbReference>
<dbReference type="Proteomes" id="UP000219048">
    <property type="component" value="Unassembled WGS sequence"/>
</dbReference>
<name>A0A285MDL6_9FLAO</name>
<dbReference type="RefSeq" id="WP_243396872.1">
    <property type="nucleotide sequence ID" value="NZ_OBEH01000001.1"/>
</dbReference>
<dbReference type="InterPro" id="IPR037461">
    <property type="entry name" value="CtCE2-like_dom"/>
</dbReference>
<reference evidence="5" key="1">
    <citation type="submission" date="2017-09" db="EMBL/GenBank/DDBJ databases">
        <authorList>
            <person name="Varghese N."/>
            <person name="Submissions S."/>
        </authorList>
    </citation>
    <scope>NUCLEOTIDE SEQUENCE [LARGE SCALE GENOMIC DNA]</scope>
    <source>
        <strain evidence="5">DSM 25885</strain>
    </source>
</reference>
<evidence type="ECO:0000259" key="2">
    <source>
        <dbReference type="Pfam" id="PF13472"/>
    </source>
</evidence>
<keyword evidence="5" id="KW-1185">Reference proteome</keyword>
<dbReference type="SUPFAM" id="SSF52266">
    <property type="entry name" value="SGNH hydrolase"/>
    <property type="match status" value="1"/>
</dbReference>
<dbReference type="CDD" id="cd01831">
    <property type="entry name" value="Endoglucanase_E_like"/>
    <property type="match status" value="1"/>
</dbReference>
<sequence length="366" mass="41956">MKTMINFNKTTLLLLTLALAFACTNRKELFVDYSNPQIVYSGRIDSSKVKRVDLYWSGSSIKFNFEGESIAALIEDEKGDNYFNIIIDANDPFIFRPDTTKRYHQLASGLSKGRHSIEIFKRTEWDRGKTSFYGFQIEGNAKILPKSSLLKRKIEFYGNSITAGYAIEDLSGKDSPDSTYTNNYLSYAAITARHFDAKYQCICKSGIGITVSWHPLIMPEMYDRLIPTDSTSTWDFSLYKPDIVVVNLFQNDSWLINMPEYEEFKVRFGTEAPDEDEIIAAYQKFIANIRQKYPEAKIICSLGCMDATKEGSKWPGYIEKAVANLNDKAVYTHFMPYIEATAHPSIKDQETMANELINFIEKNIHW</sequence>
<dbReference type="AlphaFoldDB" id="A0A285MDL6"/>
<dbReference type="Gene3D" id="3.40.50.1110">
    <property type="entry name" value="SGNH hydrolase"/>
    <property type="match status" value="1"/>
</dbReference>
<evidence type="ECO:0000256" key="1">
    <source>
        <dbReference type="SAM" id="SignalP"/>
    </source>
</evidence>
<feature type="chain" id="PRO_5013035467" evidence="1">
    <location>
        <begin position="23"/>
        <end position="366"/>
    </location>
</feature>
<evidence type="ECO:0000313" key="5">
    <source>
        <dbReference type="Proteomes" id="UP000219048"/>
    </source>
</evidence>
<dbReference type="PANTHER" id="PTHR37834:SF2">
    <property type="entry name" value="ESTERASE, SGNH HYDROLASE-TYPE"/>
    <property type="match status" value="1"/>
</dbReference>
<dbReference type="Gene3D" id="2.60.120.260">
    <property type="entry name" value="Galactose-binding domain-like"/>
    <property type="match status" value="1"/>
</dbReference>
<organism evidence="4 5">
    <name type="scientific">Flagellimonas pacifica</name>
    <dbReference type="NCBI Taxonomy" id="1247520"/>
    <lineage>
        <taxon>Bacteria</taxon>
        <taxon>Pseudomonadati</taxon>
        <taxon>Bacteroidota</taxon>
        <taxon>Flavobacteriia</taxon>
        <taxon>Flavobacteriales</taxon>
        <taxon>Flavobacteriaceae</taxon>
        <taxon>Flagellimonas</taxon>
    </lineage>
</organism>
<keyword evidence="1" id="KW-0732">Signal</keyword>
<feature type="domain" description="SGNH hydrolase-type esterase" evidence="2">
    <location>
        <begin position="156"/>
        <end position="327"/>
    </location>
</feature>
<accession>A0A285MDL6</accession>
<proteinExistence type="predicted"/>
<dbReference type="PROSITE" id="PS51257">
    <property type="entry name" value="PROKAR_LIPOPROTEIN"/>
    <property type="match status" value="1"/>
</dbReference>
<feature type="domain" description="Carbohydrate esterase 2 N-terminal" evidence="3">
    <location>
        <begin position="40"/>
        <end position="145"/>
    </location>
</feature>
<dbReference type="InterPro" id="IPR013830">
    <property type="entry name" value="SGNH_hydro"/>
</dbReference>
<dbReference type="Pfam" id="PF17996">
    <property type="entry name" value="CE2_N"/>
    <property type="match status" value="1"/>
</dbReference>
<evidence type="ECO:0000259" key="3">
    <source>
        <dbReference type="Pfam" id="PF17996"/>
    </source>
</evidence>
<gene>
    <name evidence="4" type="ORF">SAMN06265377_0217</name>
</gene>
<dbReference type="Pfam" id="PF13472">
    <property type="entry name" value="Lipase_GDSL_2"/>
    <property type="match status" value="1"/>
</dbReference>
<protein>
    <submittedName>
        <fullName evidence="4">GDSL-like Lipase/Acylhydrolase family protein</fullName>
    </submittedName>
</protein>
<keyword evidence="4" id="KW-0378">Hydrolase</keyword>
<evidence type="ECO:0000313" key="4">
    <source>
        <dbReference type="EMBL" id="SNY94557.1"/>
    </source>
</evidence>
<dbReference type="InterPro" id="IPR040794">
    <property type="entry name" value="CE2_N"/>
</dbReference>
<dbReference type="EMBL" id="OBEH01000001">
    <property type="protein sequence ID" value="SNY94557.1"/>
    <property type="molecule type" value="Genomic_DNA"/>
</dbReference>